<dbReference type="Pfam" id="PF00528">
    <property type="entry name" value="BPD_transp_1"/>
    <property type="match status" value="1"/>
</dbReference>
<gene>
    <name evidence="9" type="ORF">IAA66_10995</name>
</gene>
<keyword evidence="5 7" id="KW-1133">Transmembrane helix</keyword>
<keyword evidence="4 7" id="KW-0812">Transmembrane</keyword>
<dbReference type="AlphaFoldDB" id="A0A9D1CJT8"/>
<dbReference type="GO" id="GO:0005886">
    <property type="term" value="C:plasma membrane"/>
    <property type="evidence" value="ECO:0007669"/>
    <property type="project" value="UniProtKB-SubCell"/>
</dbReference>
<dbReference type="SUPFAM" id="SSF161098">
    <property type="entry name" value="MetI-like"/>
    <property type="match status" value="1"/>
</dbReference>
<feature type="transmembrane region" description="Helical" evidence="7">
    <location>
        <begin position="35"/>
        <end position="57"/>
    </location>
</feature>
<dbReference type="EMBL" id="DVFI01000151">
    <property type="protein sequence ID" value="HIQ64087.1"/>
    <property type="molecule type" value="Genomic_DNA"/>
</dbReference>
<comment type="similarity">
    <text evidence="7">Belongs to the binding-protein-dependent transport system permease family.</text>
</comment>
<evidence type="ECO:0000313" key="10">
    <source>
        <dbReference type="Proteomes" id="UP000886819"/>
    </source>
</evidence>
<dbReference type="PANTHER" id="PTHR43227">
    <property type="entry name" value="BLL4140 PROTEIN"/>
    <property type="match status" value="1"/>
</dbReference>
<evidence type="ECO:0000313" key="9">
    <source>
        <dbReference type="EMBL" id="HIQ64087.1"/>
    </source>
</evidence>
<proteinExistence type="inferred from homology"/>
<dbReference type="Proteomes" id="UP000886819">
    <property type="component" value="Unassembled WGS sequence"/>
</dbReference>
<reference evidence="9" key="2">
    <citation type="journal article" date="2021" name="PeerJ">
        <title>Extensive microbial diversity within the chicken gut microbiome revealed by metagenomics and culture.</title>
        <authorList>
            <person name="Gilroy R."/>
            <person name="Ravi A."/>
            <person name="Getino M."/>
            <person name="Pursley I."/>
            <person name="Horton D.L."/>
            <person name="Alikhan N.F."/>
            <person name="Baker D."/>
            <person name="Gharbi K."/>
            <person name="Hall N."/>
            <person name="Watson M."/>
            <person name="Adriaenssens E.M."/>
            <person name="Foster-Nyarko E."/>
            <person name="Jarju S."/>
            <person name="Secka A."/>
            <person name="Antonio M."/>
            <person name="Oren A."/>
            <person name="Chaudhuri R.R."/>
            <person name="La Ragione R."/>
            <person name="Hildebrand F."/>
            <person name="Pallen M.J."/>
        </authorList>
    </citation>
    <scope>NUCLEOTIDE SEQUENCE</scope>
    <source>
        <strain evidence="9">ChiHile30-977</strain>
    </source>
</reference>
<name>A0A9D1CJT8_9FIRM</name>
<reference evidence="9" key="1">
    <citation type="submission" date="2020-10" db="EMBL/GenBank/DDBJ databases">
        <authorList>
            <person name="Gilroy R."/>
        </authorList>
    </citation>
    <scope>NUCLEOTIDE SEQUENCE</scope>
    <source>
        <strain evidence="9">ChiHile30-977</strain>
    </source>
</reference>
<feature type="transmembrane region" description="Helical" evidence="7">
    <location>
        <begin position="289"/>
        <end position="310"/>
    </location>
</feature>
<evidence type="ECO:0000256" key="3">
    <source>
        <dbReference type="ARBA" id="ARBA00022475"/>
    </source>
</evidence>
<dbReference type="InterPro" id="IPR050809">
    <property type="entry name" value="UgpAE/MalFG_permease"/>
</dbReference>
<feature type="transmembrane region" description="Helical" evidence="7">
    <location>
        <begin position="229"/>
        <end position="253"/>
    </location>
</feature>
<evidence type="ECO:0000256" key="1">
    <source>
        <dbReference type="ARBA" id="ARBA00004651"/>
    </source>
</evidence>
<dbReference type="PANTHER" id="PTHR43227:SF11">
    <property type="entry name" value="BLL4140 PROTEIN"/>
    <property type="match status" value="1"/>
</dbReference>
<comment type="subcellular location">
    <subcellularLocation>
        <location evidence="1 7">Cell membrane</location>
        <topology evidence="1 7">Multi-pass membrane protein</topology>
    </subcellularLocation>
</comment>
<keyword evidence="6 7" id="KW-0472">Membrane</keyword>
<evidence type="ECO:0000256" key="7">
    <source>
        <dbReference type="RuleBase" id="RU363032"/>
    </source>
</evidence>
<keyword evidence="2 7" id="KW-0813">Transport</keyword>
<accession>A0A9D1CJT8</accession>
<evidence type="ECO:0000256" key="5">
    <source>
        <dbReference type="ARBA" id="ARBA00022989"/>
    </source>
</evidence>
<sequence length="323" mass="36509">MSVAKNLQPGTKSDSFFASARTRKLVWLRLYRNRYIYLMILPVIVYFILLKYVPMWFLRSAFYDYKLRLGFEGSEFVGWKWFERLFNNPNLLTYIGNTLELNIAALVILFPMPVIFALMLNEMRNVRFMKTVQTISYLPHFVSTVVVVSMITTILSPSIGSLAKLTKLMGGTPVNYLSIPEYFVPINVISGLWQGVGWNAVIYVSTLAGIDSVLYEAAKIDGAGRWQQILHVSLPGLAQTFVLMLIMQVGQLLNVNFEKVYLLQNTLNLSASEMLPTFVYKTGMESHNYGYATAAGLFNSVISVLLVLIANTVSNRVSKISLF</sequence>
<feature type="transmembrane region" description="Helical" evidence="7">
    <location>
        <begin position="101"/>
        <end position="120"/>
    </location>
</feature>
<protein>
    <submittedName>
        <fullName evidence="9">Sugar ABC transporter permease</fullName>
    </submittedName>
</protein>
<feature type="transmembrane region" description="Helical" evidence="7">
    <location>
        <begin position="141"/>
        <end position="162"/>
    </location>
</feature>
<evidence type="ECO:0000256" key="6">
    <source>
        <dbReference type="ARBA" id="ARBA00023136"/>
    </source>
</evidence>
<dbReference type="Gene3D" id="1.10.3720.10">
    <property type="entry name" value="MetI-like"/>
    <property type="match status" value="1"/>
</dbReference>
<dbReference type="GO" id="GO:0055085">
    <property type="term" value="P:transmembrane transport"/>
    <property type="evidence" value="ECO:0007669"/>
    <property type="project" value="InterPro"/>
</dbReference>
<evidence type="ECO:0000259" key="8">
    <source>
        <dbReference type="PROSITE" id="PS50928"/>
    </source>
</evidence>
<dbReference type="PROSITE" id="PS50928">
    <property type="entry name" value="ABC_TM1"/>
    <property type="match status" value="1"/>
</dbReference>
<dbReference type="CDD" id="cd06261">
    <property type="entry name" value="TM_PBP2"/>
    <property type="match status" value="1"/>
</dbReference>
<dbReference type="InterPro" id="IPR035906">
    <property type="entry name" value="MetI-like_sf"/>
</dbReference>
<evidence type="ECO:0000256" key="4">
    <source>
        <dbReference type="ARBA" id="ARBA00022692"/>
    </source>
</evidence>
<evidence type="ECO:0000256" key="2">
    <source>
        <dbReference type="ARBA" id="ARBA00022448"/>
    </source>
</evidence>
<comment type="caution">
    <text evidence="9">The sequence shown here is derived from an EMBL/GenBank/DDBJ whole genome shotgun (WGS) entry which is preliminary data.</text>
</comment>
<feature type="domain" description="ABC transmembrane type-1" evidence="8">
    <location>
        <begin position="95"/>
        <end position="310"/>
    </location>
</feature>
<organism evidence="9 10">
    <name type="scientific">Candidatus Avichristensenella intestinipullorum</name>
    <dbReference type="NCBI Taxonomy" id="2840693"/>
    <lineage>
        <taxon>Bacteria</taxon>
        <taxon>Bacillati</taxon>
        <taxon>Bacillota</taxon>
        <taxon>Clostridia</taxon>
        <taxon>Candidatus Avichristensenella</taxon>
    </lineage>
</organism>
<dbReference type="InterPro" id="IPR000515">
    <property type="entry name" value="MetI-like"/>
</dbReference>
<keyword evidence="3" id="KW-1003">Cell membrane</keyword>
<feature type="transmembrane region" description="Helical" evidence="7">
    <location>
        <begin position="182"/>
        <end position="208"/>
    </location>
</feature>